<dbReference type="SUPFAM" id="SSF53756">
    <property type="entry name" value="UDP-Glycosyltransferase/glycogen phosphorylase"/>
    <property type="match status" value="1"/>
</dbReference>
<protein>
    <submittedName>
        <fullName evidence="3">Glycosyltransferase 1 domain-containing protein 1</fullName>
    </submittedName>
</protein>
<dbReference type="PANTHER" id="PTHR46660:SF2">
    <property type="entry name" value="GLYCOSYLTRANSFERASE 1 DOMAIN-CONTAINING PROTEIN 1"/>
    <property type="match status" value="1"/>
</dbReference>
<evidence type="ECO:0000313" key="4">
    <source>
        <dbReference type="Proteomes" id="UP000770661"/>
    </source>
</evidence>
<sequence>MPFNYPFPPPLPPHLPSRLSGVRVCPSLSTGECQAVMRNSTVLVNSSTSENMSNAILEAMSLGTPVIARDIHGNTSLITHGQTGLLYSCPEDFIRELERLLHDSGLRDRLVTAAKEQVTRLHSLRQEKDLLMSILEQAMQ</sequence>
<keyword evidence="4" id="KW-1185">Reference proteome</keyword>
<keyword evidence="1" id="KW-0328">Glycosyltransferase</keyword>
<gene>
    <name evidence="3" type="primary">Glt1d1_0</name>
    <name evidence="3" type="ORF">GWK47_019492</name>
</gene>
<accession>A0A8J4XS94</accession>
<comment type="caution">
    <text evidence="3">The sequence shown here is derived from an EMBL/GenBank/DDBJ whole genome shotgun (WGS) entry which is preliminary data.</text>
</comment>
<dbReference type="OrthoDB" id="6367092at2759"/>
<name>A0A8J4XS94_CHIOP</name>
<proteinExistence type="predicted"/>
<dbReference type="PANTHER" id="PTHR46660">
    <property type="match status" value="1"/>
</dbReference>
<evidence type="ECO:0000259" key="2">
    <source>
        <dbReference type="Pfam" id="PF00534"/>
    </source>
</evidence>
<evidence type="ECO:0000313" key="3">
    <source>
        <dbReference type="EMBL" id="KAG0711942.1"/>
    </source>
</evidence>
<organism evidence="3 4">
    <name type="scientific">Chionoecetes opilio</name>
    <name type="common">Atlantic snow crab</name>
    <name type="synonym">Cancer opilio</name>
    <dbReference type="NCBI Taxonomy" id="41210"/>
    <lineage>
        <taxon>Eukaryota</taxon>
        <taxon>Metazoa</taxon>
        <taxon>Ecdysozoa</taxon>
        <taxon>Arthropoda</taxon>
        <taxon>Crustacea</taxon>
        <taxon>Multicrustacea</taxon>
        <taxon>Malacostraca</taxon>
        <taxon>Eumalacostraca</taxon>
        <taxon>Eucarida</taxon>
        <taxon>Decapoda</taxon>
        <taxon>Pleocyemata</taxon>
        <taxon>Brachyura</taxon>
        <taxon>Eubrachyura</taxon>
        <taxon>Majoidea</taxon>
        <taxon>Majidae</taxon>
        <taxon>Chionoecetes</taxon>
    </lineage>
</organism>
<reference evidence="3" key="1">
    <citation type="submission" date="2020-07" db="EMBL/GenBank/DDBJ databases">
        <title>The High-quality genome of the commercially important snow crab, Chionoecetes opilio.</title>
        <authorList>
            <person name="Jeong J.-H."/>
            <person name="Ryu S."/>
        </authorList>
    </citation>
    <scope>NUCLEOTIDE SEQUENCE</scope>
    <source>
        <strain evidence="3">MADBK_172401_WGS</strain>
        <tissue evidence="3">Digestive gland</tissue>
    </source>
</reference>
<dbReference type="InterPro" id="IPR001296">
    <property type="entry name" value="Glyco_trans_1"/>
</dbReference>
<dbReference type="CDD" id="cd03801">
    <property type="entry name" value="GT4_PimA-like"/>
    <property type="match status" value="1"/>
</dbReference>
<evidence type="ECO:0000256" key="1">
    <source>
        <dbReference type="ARBA" id="ARBA00022676"/>
    </source>
</evidence>
<keyword evidence="1" id="KW-0808">Transferase</keyword>
<dbReference type="AlphaFoldDB" id="A0A8J4XS94"/>
<dbReference type="Pfam" id="PF00534">
    <property type="entry name" value="Glycos_transf_1"/>
    <property type="match status" value="1"/>
</dbReference>
<dbReference type="Proteomes" id="UP000770661">
    <property type="component" value="Unassembled WGS sequence"/>
</dbReference>
<dbReference type="InterPro" id="IPR052622">
    <property type="entry name" value="Glycosyltransferase_G1"/>
</dbReference>
<dbReference type="Gene3D" id="3.40.50.2000">
    <property type="entry name" value="Glycogen Phosphorylase B"/>
    <property type="match status" value="1"/>
</dbReference>
<dbReference type="GO" id="GO:0016757">
    <property type="term" value="F:glycosyltransferase activity"/>
    <property type="evidence" value="ECO:0007669"/>
    <property type="project" value="UniProtKB-KW"/>
</dbReference>
<feature type="domain" description="Glycosyl transferase family 1" evidence="2">
    <location>
        <begin position="22"/>
        <end position="116"/>
    </location>
</feature>
<dbReference type="EMBL" id="JACEEZ010022848">
    <property type="protein sequence ID" value="KAG0711942.1"/>
    <property type="molecule type" value="Genomic_DNA"/>
</dbReference>